<dbReference type="AlphaFoldDB" id="A0AAN8YWG8"/>
<gene>
    <name evidence="1" type="ORF">RJ641_020718</name>
</gene>
<dbReference type="Proteomes" id="UP001370490">
    <property type="component" value="Unassembled WGS sequence"/>
</dbReference>
<accession>A0AAN8YWG8</accession>
<evidence type="ECO:0000313" key="2">
    <source>
        <dbReference type="Proteomes" id="UP001370490"/>
    </source>
</evidence>
<organism evidence="1 2">
    <name type="scientific">Dillenia turbinata</name>
    <dbReference type="NCBI Taxonomy" id="194707"/>
    <lineage>
        <taxon>Eukaryota</taxon>
        <taxon>Viridiplantae</taxon>
        <taxon>Streptophyta</taxon>
        <taxon>Embryophyta</taxon>
        <taxon>Tracheophyta</taxon>
        <taxon>Spermatophyta</taxon>
        <taxon>Magnoliopsida</taxon>
        <taxon>eudicotyledons</taxon>
        <taxon>Gunneridae</taxon>
        <taxon>Pentapetalae</taxon>
        <taxon>Dilleniales</taxon>
        <taxon>Dilleniaceae</taxon>
        <taxon>Dillenia</taxon>
    </lineage>
</organism>
<dbReference type="EMBL" id="JBAMMX010000025">
    <property type="protein sequence ID" value="KAK6915601.1"/>
    <property type="molecule type" value="Genomic_DNA"/>
</dbReference>
<protein>
    <submittedName>
        <fullName evidence="1">Uncharacterized protein</fullName>
    </submittedName>
</protein>
<evidence type="ECO:0000313" key="1">
    <source>
        <dbReference type="EMBL" id="KAK6915601.1"/>
    </source>
</evidence>
<dbReference type="Gene3D" id="2.60.120.200">
    <property type="match status" value="1"/>
</dbReference>
<proteinExistence type="predicted"/>
<comment type="caution">
    <text evidence="1">The sequence shown here is derived from an EMBL/GenBank/DDBJ whole genome shotgun (WGS) entry which is preliminary data.</text>
</comment>
<name>A0AAN8YWG8_9MAGN</name>
<reference evidence="1 2" key="1">
    <citation type="submission" date="2023-12" db="EMBL/GenBank/DDBJ databases">
        <title>A high-quality genome assembly for Dillenia turbinata (Dilleniales).</title>
        <authorList>
            <person name="Chanderbali A."/>
        </authorList>
    </citation>
    <scope>NUCLEOTIDE SEQUENCE [LARGE SCALE GENOMIC DNA]</scope>
    <source>
        <strain evidence="1">LSX21</strain>
        <tissue evidence="1">Leaf</tissue>
    </source>
</reference>
<keyword evidence="2" id="KW-1185">Reference proteome</keyword>
<sequence>MKMVGGDSAGVVTAFCIININEVVVEQLSSQTSEYDEIDFEFLSWGTEQGSLIFYRPQEGKAIGSSGFTSASTLPRPITSTFSPFSLSPLSFDEIFFF</sequence>